<feature type="coiled-coil region" evidence="6">
    <location>
        <begin position="55"/>
        <end position="121"/>
    </location>
</feature>
<reference evidence="9" key="2">
    <citation type="submission" date="2009-11" db="EMBL/GenBank/DDBJ databases">
        <title>The Genome Sequence of Allomyces macrogynus strain ATCC 38327.</title>
        <authorList>
            <consortium name="The Broad Institute Genome Sequencing Platform"/>
            <person name="Russ C."/>
            <person name="Cuomo C."/>
            <person name="Shea T."/>
            <person name="Young S.K."/>
            <person name="Zeng Q."/>
            <person name="Koehrsen M."/>
            <person name="Haas B."/>
            <person name="Borodovsky M."/>
            <person name="Guigo R."/>
            <person name="Alvarado L."/>
            <person name="Berlin A."/>
            <person name="Borenstein D."/>
            <person name="Chen Z."/>
            <person name="Engels R."/>
            <person name="Freedman E."/>
            <person name="Gellesch M."/>
            <person name="Goldberg J."/>
            <person name="Griggs A."/>
            <person name="Gujja S."/>
            <person name="Heiman D."/>
            <person name="Hepburn T."/>
            <person name="Howarth C."/>
            <person name="Jen D."/>
            <person name="Larson L."/>
            <person name="Lewis B."/>
            <person name="Mehta T."/>
            <person name="Park D."/>
            <person name="Pearson M."/>
            <person name="Roberts A."/>
            <person name="Saif S."/>
            <person name="Shenoy N."/>
            <person name="Sisk P."/>
            <person name="Stolte C."/>
            <person name="Sykes S."/>
            <person name="Walk T."/>
            <person name="White J."/>
            <person name="Yandava C."/>
            <person name="Burger G."/>
            <person name="Gray M.W."/>
            <person name="Holland P.W.H."/>
            <person name="King N."/>
            <person name="Lang F.B.F."/>
            <person name="Roger A.J."/>
            <person name="Ruiz-Trillo I."/>
            <person name="Lander E."/>
            <person name="Nusbaum C."/>
        </authorList>
    </citation>
    <scope>NUCLEOTIDE SEQUENCE [LARGE SCALE GENOMIC DNA]</scope>
    <source>
        <strain evidence="9">ATCC 38327</strain>
    </source>
</reference>
<feature type="compositionally biased region" description="Basic and acidic residues" evidence="7">
    <location>
        <begin position="416"/>
        <end position="433"/>
    </location>
</feature>
<name>A0A0L0S444_ALLM3</name>
<keyword evidence="9" id="KW-1185">Reference proteome</keyword>
<evidence type="ECO:0000256" key="4">
    <source>
        <dbReference type="ARBA" id="ARBA00023187"/>
    </source>
</evidence>
<evidence type="ECO:0000256" key="6">
    <source>
        <dbReference type="SAM" id="Coils"/>
    </source>
</evidence>
<keyword evidence="5" id="KW-0539">Nucleus</keyword>
<dbReference type="PANTHER" id="PTHR14152:SF5">
    <property type="entry name" value="U4_U6.U5 TRI-SNRNP-ASSOCIATED PROTEIN 1"/>
    <property type="match status" value="1"/>
</dbReference>
<evidence type="ECO:0000313" key="8">
    <source>
        <dbReference type="EMBL" id="KNE57166.1"/>
    </source>
</evidence>
<dbReference type="OMA" id="KRRDYTG"/>
<dbReference type="InterPro" id="IPR005011">
    <property type="entry name" value="SNU66/SART1"/>
</dbReference>
<evidence type="ECO:0000313" key="9">
    <source>
        <dbReference type="Proteomes" id="UP000054350"/>
    </source>
</evidence>
<dbReference type="Proteomes" id="UP000054350">
    <property type="component" value="Unassembled WGS sequence"/>
</dbReference>
<dbReference type="GO" id="GO:0045292">
    <property type="term" value="P:mRNA cis splicing, via spliceosome"/>
    <property type="evidence" value="ECO:0007669"/>
    <property type="project" value="TreeGrafter"/>
</dbReference>
<evidence type="ECO:0000256" key="7">
    <source>
        <dbReference type="SAM" id="MobiDB-lite"/>
    </source>
</evidence>
<dbReference type="GO" id="GO:0046540">
    <property type="term" value="C:U4/U6 x U5 tri-snRNP complex"/>
    <property type="evidence" value="ECO:0007669"/>
    <property type="project" value="InterPro"/>
</dbReference>
<evidence type="ECO:0000256" key="5">
    <source>
        <dbReference type="ARBA" id="ARBA00023242"/>
    </source>
</evidence>
<organism evidence="8 9">
    <name type="scientific">Allomyces macrogynus (strain ATCC 38327)</name>
    <name type="common">Allomyces javanicus var. macrogynus</name>
    <dbReference type="NCBI Taxonomy" id="578462"/>
    <lineage>
        <taxon>Eukaryota</taxon>
        <taxon>Fungi</taxon>
        <taxon>Fungi incertae sedis</taxon>
        <taxon>Blastocladiomycota</taxon>
        <taxon>Blastocladiomycetes</taxon>
        <taxon>Blastocladiales</taxon>
        <taxon>Blastocladiaceae</taxon>
        <taxon>Allomyces</taxon>
    </lineage>
</organism>
<feature type="compositionally biased region" description="Basic and acidic residues" evidence="7">
    <location>
        <begin position="556"/>
        <end position="570"/>
    </location>
</feature>
<feature type="region of interest" description="Disordered" evidence="7">
    <location>
        <begin position="548"/>
        <end position="581"/>
    </location>
</feature>
<gene>
    <name evidence="8" type="ORF">AMAG_02913</name>
</gene>
<evidence type="ECO:0000256" key="3">
    <source>
        <dbReference type="ARBA" id="ARBA00022664"/>
    </source>
</evidence>
<feature type="compositionally biased region" description="Basic residues" evidence="7">
    <location>
        <begin position="275"/>
        <end position="289"/>
    </location>
</feature>
<dbReference type="EMBL" id="GG745331">
    <property type="protein sequence ID" value="KNE57166.1"/>
    <property type="molecule type" value="Genomic_DNA"/>
</dbReference>
<proteinExistence type="inferred from homology"/>
<comment type="similarity">
    <text evidence="2">Belongs to the SNU66/SART1 family.</text>
</comment>
<evidence type="ECO:0000256" key="1">
    <source>
        <dbReference type="ARBA" id="ARBA00004123"/>
    </source>
</evidence>
<dbReference type="Pfam" id="PF19252">
    <property type="entry name" value="HIND"/>
    <property type="match status" value="1"/>
</dbReference>
<dbReference type="STRING" id="578462.A0A0L0S444"/>
<dbReference type="GO" id="GO:0000481">
    <property type="term" value="P:maturation of 5S rRNA"/>
    <property type="evidence" value="ECO:0007669"/>
    <property type="project" value="TreeGrafter"/>
</dbReference>
<evidence type="ECO:0008006" key="10">
    <source>
        <dbReference type="Google" id="ProtNLM"/>
    </source>
</evidence>
<feature type="region of interest" description="Disordered" evidence="7">
    <location>
        <begin position="469"/>
        <end position="494"/>
    </location>
</feature>
<dbReference type="VEuPathDB" id="FungiDB:AMAG_02913"/>
<dbReference type="AlphaFoldDB" id="A0A0L0S444"/>
<comment type="subcellular location">
    <subcellularLocation>
        <location evidence="1">Nucleus</location>
    </subcellularLocation>
</comment>
<dbReference type="eggNOG" id="KOG2217">
    <property type="taxonomic scope" value="Eukaryota"/>
</dbReference>
<dbReference type="InterPro" id="IPR045347">
    <property type="entry name" value="HIND"/>
</dbReference>
<feature type="region of interest" description="Disordered" evidence="7">
    <location>
        <begin position="393"/>
        <end position="455"/>
    </location>
</feature>
<feature type="compositionally biased region" description="Basic and acidic residues" evidence="7">
    <location>
        <begin position="396"/>
        <end position="408"/>
    </location>
</feature>
<dbReference type="Pfam" id="PF03343">
    <property type="entry name" value="SART-1"/>
    <property type="match status" value="1"/>
</dbReference>
<accession>A0A0L0S444</accession>
<feature type="region of interest" description="Disordered" evidence="7">
    <location>
        <begin position="270"/>
        <end position="299"/>
    </location>
</feature>
<dbReference type="PANTHER" id="PTHR14152">
    <property type="entry name" value="SQUAMOUS CELL CARCINOMA ANTIGEN RECOGNISED BY CYTOTOXIC T LYMPHOCYTES"/>
    <property type="match status" value="1"/>
</dbReference>
<sequence length="625" mass="69640">MDHLENDGAEAQVEISLSVEETNALRVKLGLKPLRLEGSDHDKKAHSNFAAAAAEQKKQQEIADVRRRLEKSQNRRKLQEKLKGATLGAADDSIDDAAAWIQRQKKLAARKQQEFDGLESAAVAAPKSEYTSKDLAGLKVTHKLDDLNEGDEMVLTLKDKGVLDEDNEDELENATLRDVEKAQEAVELRGKKQAYSGYDDDEFTQGRKTILAQYDEVIEGKKAARYTLTESGLASTLTEDKSPEELLREQARLTLNYNKMNEMDDFQSASEVTIKKSKRKKKAKIRSKTGARDDDGDTQMGESLVTVRDRAPAADLNFIDDEDLQSVLAAARLRNQKTAKALPTMEEIAEDLASHATPPPLGAEGDDGAAALVFDETSEFVRGLNTTGLLDEIEVKEEPVSPRVARDGEDGDVMMQDERDVADADGDVSVKDEPVDDGEEDKWRNPIEDEPALNKGLGAAMELFRKRGALEDASEEQKIRERESEAQRKWELDNFTTKDKSKAALRKRTETMAERLKDYKPNVNLEYYDAQGRQLSTKEAYKELSHKFHGRTSGKNKQEKVQRKEDERRRMMQMTSGDASASLASAMLERQKLVGAPGILLTVGNRPVSAGPSIQEPPVKKQRRG</sequence>
<keyword evidence="4" id="KW-0508">mRNA splicing</keyword>
<protein>
    <recommendedName>
        <fullName evidence="10">SART-1 protein</fullName>
    </recommendedName>
</protein>
<feature type="region of interest" description="Disordered" evidence="7">
    <location>
        <begin position="602"/>
        <end position="625"/>
    </location>
</feature>
<dbReference type="OrthoDB" id="5583at2759"/>
<reference evidence="8 9" key="1">
    <citation type="submission" date="2009-11" db="EMBL/GenBank/DDBJ databases">
        <title>Annotation of Allomyces macrogynus ATCC 38327.</title>
        <authorList>
            <consortium name="The Broad Institute Genome Sequencing Platform"/>
            <person name="Russ C."/>
            <person name="Cuomo C."/>
            <person name="Burger G."/>
            <person name="Gray M.W."/>
            <person name="Holland P.W.H."/>
            <person name="King N."/>
            <person name="Lang F.B.F."/>
            <person name="Roger A.J."/>
            <person name="Ruiz-Trillo I."/>
            <person name="Young S.K."/>
            <person name="Zeng Q."/>
            <person name="Gargeya S."/>
            <person name="Fitzgerald M."/>
            <person name="Haas B."/>
            <person name="Abouelleil A."/>
            <person name="Alvarado L."/>
            <person name="Arachchi H.M."/>
            <person name="Berlin A."/>
            <person name="Chapman S.B."/>
            <person name="Gearin G."/>
            <person name="Goldberg J."/>
            <person name="Griggs A."/>
            <person name="Gujja S."/>
            <person name="Hansen M."/>
            <person name="Heiman D."/>
            <person name="Howarth C."/>
            <person name="Larimer J."/>
            <person name="Lui A."/>
            <person name="MacDonald P.J.P."/>
            <person name="McCowen C."/>
            <person name="Montmayeur A."/>
            <person name="Murphy C."/>
            <person name="Neiman D."/>
            <person name="Pearson M."/>
            <person name="Priest M."/>
            <person name="Roberts A."/>
            <person name="Saif S."/>
            <person name="Shea T."/>
            <person name="Sisk P."/>
            <person name="Stolte C."/>
            <person name="Sykes S."/>
            <person name="Wortman J."/>
            <person name="Nusbaum C."/>
            <person name="Birren B."/>
        </authorList>
    </citation>
    <scope>NUCLEOTIDE SEQUENCE [LARGE SCALE GENOMIC DNA]</scope>
    <source>
        <strain evidence="8 9">ATCC 38327</strain>
    </source>
</reference>
<keyword evidence="6" id="KW-0175">Coiled coil</keyword>
<evidence type="ECO:0000256" key="2">
    <source>
        <dbReference type="ARBA" id="ARBA00006076"/>
    </source>
</evidence>
<keyword evidence="3" id="KW-0507">mRNA processing</keyword>